<comment type="caution">
    <text evidence="3">The sequence shown here is derived from an EMBL/GenBank/DDBJ whole genome shotgun (WGS) entry which is preliminary data.</text>
</comment>
<evidence type="ECO:0000313" key="4">
    <source>
        <dbReference type="Proteomes" id="UP000324897"/>
    </source>
</evidence>
<name>A0A5J9VUB0_9POAL</name>
<dbReference type="SUPFAM" id="SSF81383">
    <property type="entry name" value="F-box domain"/>
    <property type="match status" value="1"/>
</dbReference>
<sequence>MAPGDACHECRKGQERSLGCRGGLPPPRRSRRSRRRHRGGGEKEDRISSLPDDLLLQILARLRSARAAALTGLLARRWRGLWTRLPELTFHNTTPDRLHAALAQAASPVLSLLEIRVSSHHTSEFTWAAPLLSTAARLAPKKLNIVIEHDWRHPYFAGAVQLPCFDRTISICLENLHMIDLRFALPPAGCFQALECLTLASCLIDLAALLPLCPHLRKLRICNSELDSLTVHSPFLEELDVKLERVKRIDILTPLLKKLKFFGRCDDLCCLMLTTNVDECSFTYSAPVVEELSWEYQSPASINWFGMDWLLDSLKLQPLQPLQHWPRDHILSLKVEIDVRLFTGMWTFEEAISSQIPVTRFSILKLDFICKGHVYGPMVLFLLGICTLIQTLELKLSQVENEECVVNCLCDQPNNWRSQNLSLTNLKEVDIQGFKGDDHEIDLLKVIFRSATMLERVTVKLSSKVSSRDRYIGIQSILEAHPSIECKIYRDSGACLVCNLRNASWSIGLEISRHSDTHFSILELEIVTEGYIYGAVVLHLLGLSTSIQRLEVKLSEVVDFEACSVNCPCDQPNNWRSQNVPLTHLKEVEIEDIKGEGHEIDLLKAILRNATMLERMTVKFSYVVSQSDSCCKRIQRVFKAYPSVECSFYL</sequence>
<organism evidence="3 4">
    <name type="scientific">Eragrostis curvula</name>
    <name type="common">weeping love grass</name>
    <dbReference type="NCBI Taxonomy" id="38414"/>
    <lineage>
        <taxon>Eukaryota</taxon>
        <taxon>Viridiplantae</taxon>
        <taxon>Streptophyta</taxon>
        <taxon>Embryophyta</taxon>
        <taxon>Tracheophyta</taxon>
        <taxon>Spermatophyta</taxon>
        <taxon>Magnoliopsida</taxon>
        <taxon>Liliopsida</taxon>
        <taxon>Poales</taxon>
        <taxon>Poaceae</taxon>
        <taxon>PACMAD clade</taxon>
        <taxon>Chloridoideae</taxon>
        <taxon>Eragrostideae</taxon>
        <taxon>Eragrostidinae</taxon>
        <taxon>Eragrostis</taxon>
    </lineage>
</organism>
<dbReference type="PANTHER" id="PTHR34709">
    <property type="entry name" value="OS10G0396666 PROTEIN"/>
    <property type="match status" value="1"/>
</dbReference>
<proteinExistence type="predicted"/>
<feature type="domain" description="FBD" evidence="2">
    <location>
        <begin position="582"/>
        <end position="617"/>
    </location>
</feature>
<dbReference type="InterPro" id="IPR036047">
    <property type="entry name" value="F-box-like_dom_sf"/>
</dbReference>
<dbReference type="Proteomes" id="UP000324897">
    <property type="component" value="Chromosome 4"/>
</dbReference>
<reference evidence="3 4" key="1">
    <citation type="journal article" date="2019" name="Sci. Rep.">
        <title>A high-quality genome of Eragrostis curvula grass provides insights into Poaceae evolution and supports new strategies to enhance forage quality.</title>
        <authorList>
            <person name="Carballo J."/>
            <person name="Santos B.A.C.M."/>
            <person name="Zappacosta D."/>
            <person name="Garbus I."/>
            <person name="Selva J.P."/>
            <person name="Gallo C.A."/>
            <person name="Diaz A."/>
            <person name="Albertini E."/>
            <person name="Caccamo M."/>
            <person name="Echenique V."/>
        </authorList>
    </citation>
    <scope>NUCLEOTIDE SEQUENCE [LARGE SCALE GENOMIC DNA]</scope>
    <source>
        <strain evidence="4">cv. Victoria</strain>
        <tissue evidence="3">Leaf</tissue>
    </source>
</reference>
<dbReference type="EMBL" id="RWGY01000007">
    <property type="protein sequence ID" value="TVU39165.1"/>
    <property type="molecule type" value="Genomic_DNA"/>
</dbReference>
<dbReference type="Gramene" id="TVU39165">
    <property type="protein sequence ID" value="TVU39165"/>
    <property type="gene ID" value="EJB05_12572"/>
</dbReference>
<dbReference type="PANTHER" id="PTHR34709:SF62">
    <property type="entry name" value="OS12G0545400 PROTEIN"/>
    <property type="match status" value="1"/>
</dbReference>
<feature type="non-terminal residue" evidence="3">
    <location>
        <position position="1"/>
    </location>
</feature>
<dbReference type="OrthoDB" id="1298252at2759"/>
<keyword evidence="4" id="KW-1185">Reference proteome</keyword>
<evidence type="ECO:0000256" key="1">
    <source>
        <dbReference type="SAM" id="MobiDB-lite"/>
    </source>
</evidence>
<feature type="compositionally biased region" description="Basic and acidic residues" evidence="1">
    <location>
        <begin position="1"/>
        <end position="15"/>
    </location>
</feature>
<evidence type="ECO:0000259" key="2">
    <source>
        <dbReference type="Pfam" id="PF08387"/>
    </source>
</evidence>
<dbReference type="Pfam" id="PF08387">
    <property type="entry name" value="FBD"/>
    <property type="match status" value="2"/>
</dbReference>
<feature type="compositionally biased region" description="Basic residues" evidence="1">
    <location>
        <begin position="28"/>
        <end position="38"/>
    </location>
</feature>
<evidence type="ECO:0000313" key="3">
    <source>
        <dbReference type="EMBL" id="TVU39165.1"/>
    </source>
</evidence>
<dbReference type="InterPro" id="IPR006566">
    <property type="entry name" value="FBD"/>
</dbReference>
<protein>
    <recommendedName>
        <fullName evidence="2">FBD domain-containing protein</fullName>
    </recommendedName>
</protein>
<dbReference type="AlphaFoldDB" id="A0A5J9VUB0"/>
<feature type="region of interest" description="Disordered" evidence="1">
    <location>
        <begin position="1"/>
        <end position="47"/>
    </location>
</feature>
<feature type="domain" description="FBD" evidence="2">
    <location>
        <begin position="423"/>
        <end position="458"/>
    </location>
</feature>
<accession>A0A5J9VUB0</accession>
<gene>
    <name evidence="3" type="ORF">EJB05_12572</name>
</gene>
<dbReference type="InterPro" id="IPR055312">
    <property type="entry name" value="FBL15-like"/>
</dbReference>